<proteinExistence type="predicted"/>
<evidence type="ECO:0000256" key="3">
    <source>
        <dbReference type="PROSITE-ProRule" id="PRU00339"/>
    </source>
</evidence>
<evidence type="ECO:0000256" key="2">
    <source>
        <dbReference type="ARBA" id="ARBA00022803"/>
    </source>
</evidence>
<dbReference type="PANTHER" id="PTHR44858">
    <property type="entry name" value="TETRATRICOPEPTIDE REPEAT PROTEIN 6"/>
    <property type="match status" value="1"/>
</dbReference>
<keyword evidence="2 3" id="KW-0802">TPR repeat</keyword>
<dbReference type="PROSITE" id="PS50005">
    <property type="entry name" value="TPR"/>
    <property type="match status" value="2"/>
</dbReference>
<keyword evidence="6" id="KW-1185">Reference proteome</keyword>
<keyword evidence="4" id="KW-1133">Transmembrane helix</keyword>
<keyword evidence="4" id="KW-0472">Membrane</keyword>
<evidence type="ECO:0000313" key="6">
    <source>
        <dbReference type="Proteomes" id="UP000248857"/>
    </source>
</evidence>
<dbReference type="PROSITE" id="PS50293">
    <property type="entry name" value="TPR_REGION"/>
    <property type="match status" value="1"/>
</dbReference>
<dbReference type="Proteomes" id="UP000248857">
    <property type="component" value="Unassembled WGS sequence"/>
</dbReference>
<keyword evidence="1" id="KW-0677">Repeat</keyword>
<feature type="repeat" description="TPR" evidence="3">
    <location>
        <begin position="54"/>
        <end position="87"/>
    </location>
</feature>
<dbReference type="InterPro" id="IPR019734">
    <property type="entry name" value="TPR_rpt"/>
</dbReference>
<feature type="transmembrane region" description="Helical" evidence="4">
    <location>
        <begin position="6"/>
        <end position="24"/>
    </location>
</feature>
<dbReference type="GO" id="GO:0009279">
    <property type="term" value="C:cell outer membrane"/>
    <property type="evidence" value="ECO:0007669"/>
    <property type="project" value="TreeGrafter"/>
</dbReference>
<dbReference type="SUPFAM" id="SSF48452">
    <property type="entry name" value="TPR-like"/>
    <property type="match status" value="1"/>
</dbReference>
<dbReference type="RefSeq" id="WP_110987366.1">
    <property type="nucleotide sequence ID" value="NZ_CAWNWM010000012.1"/>
</dbReference>
<accession>A0A2W1JKY6</accession>
<dbReference type="AlphaFoldDB" id="A0A2W1JKY6"/>
<dbReference type="InterPro" id="IPR050498">
    <property type="entry name" value="Ycf3"/>
</dbReference>
<reference evidence="5 6" key="1">
    <citation type="journal article" date="2018" name="Sci. Rep.">
        <title>A novel species of the marine cyanobacterium Acaryochloris with a unique pigment content and lifestyle.</title>
        <authorList>
            <person name="Partensky F."/>
            <person name="Six C."/>
            <person name="Ratin M."/>
            <person name="Garczarek L."/>
            <person name="Vaulot D."/>
            <person name="Probert I."/>
            <person name="Calteau A."/>
            <person name="Gourvil P."/>
            <person name="Marie D."/>
            <person name="Grebert T."/>
            <person name="Bouchier C."/>
            <person name="Le Panse S."/>
            <person name="Gachenot M."/>
            <person name="Rodriguez F."/>
            <person name="Garrido J.L."/>
        </authorList>
    </citation>
    <scope>NUCLEOTIDE SEQUENCE [LARGE SCALE GENOMIC DNA]</scope>
    <source>
        <strain evidence="5 6">RCC1774</strain>
    </source>
</reference>
<dbReference type="PANTHER" id="PTHR44858:SF1">
    <property type="entry name" value="UDP-N-ACETYLGLUCOSAMINE--PEPTIDE N-ACETYLGLUCOSAMINYLTRANSFERASE SPINDLY-RELATED"/>
    <property type="match status" value="1"/>
</dbReference>
<dbReference type="OrthoDB" id="556371at2"/>
<comment type="caution">
    <text evidence="5">The sequence shown here is derived from an EMBL/GenBank/DDBJ whole genome shotgun (WGS) entry which is preliminary data.</text>
</comment>
<feature type="repeat" description="TPR" evidence="3">
    <location>
        <begin position="88"/>
        <end position="121"/>
    </location>
</feature>
<evidence type="ECO:0000313" key="5">
    <source>
        <dbReference type="EMBL" id="PZD72115.1"/>
    </source>
</evidence>
<dbReference type="SMART" id="SM00028">
    <property type="entry name" value="TPR"/>
    <property type="match status" value="3"/>
</dbReference>
<name>A0A2W1JKY6_9CYAN</name>
<gene>
    <name evidence="5" type="primary">ycf3_8</name>
    <name evidence="5" type="ORF">C1752_03964</name>
</gene>
<dbReference type="GO" id="GO:0046813">
    <property type="term" value="P:receptor-mediated virion attachment to host cell"/>
    <property type="evidence" value="ECO:0007669"/>
    <property type="project" value="TreeGrafter"/>
</dbReference>
<protein>
    <submittedName>
        <fullName evidence="5">Photosystem I assembly protein Ycf3</fullName>
    </submittedName>
</protein>
<dbReference type="EMBL" id="PQWO01000012">
    <property type="protein sequence ID" value="PZD72115.1"/>
    <property type="molecule type" value="Genomic_DNA"/>
</dbReference>
<keyword evidence="4" id="KW-0812">Transmembrane</keyword>
<evidence type="ECO:0000256" key="4">
    <source>
        <dbReference type="SAM" id="Phobius"/>
    </source>
</evidence>
<evidence type="ECO:0000256" key="1">
    <source>
        <dbReference type="ARBA" id="ARBA00022737"/>
    </source>
</evidence>
<sequence length="177" mass="19318">MGTSHRIYWLLGITAVFSGVALFVTQMGLIKPGIASPEGLRAPGGIAAAIEDRSLALHSEGIKKALLGDYPSAISDYDRALMLSPKNPEIYYNRAVAHYSAGHSEQAVQDFDRAIQLQPTMAEAYANRSTLHLEIGDPARALADGQRAADLFEQQGEPGLATEIRDWLRQHKIRAIH</sequence>
<dbReference type="Gene3D" id="1.25.40.10">
    <property type="entry name" value="Tetratricopeptide repeat domain"/>
    <property type="match status" value="1"/>
</dbReference>
<organism evidence="5 6">
    <name type="scientific">Acaryochloris thomasi RCC1774</name>
    <dbReference type="NCBI Taxonomy" id="1764569"/>
    <lineage>
        <taxon>Bacteria</taxon>
        <taxon>Bacillati</taxon>
        <taxon>Cyanobacteriota</taxon>
        <taxon>Cyanophyceae</taxon>
        <taxon>Acaryochloridales</taxon>
        <taxon>Acaryochloridaceae</taxon>
        <taxon>Acaryochloris</taxon>
        <taxon>Acaryochloris thomasi</taxon>
    </lineage>
</organism>
<dbReference type="InterPro" id="IPR011990">
    <property type="entry name" value="TPR-like_helical_dom_sf"/>
</dbReference>
<dbReference type="Pfam" id="PF13414">
    <property type="entry name" value="TPR_11"/>
    <property type="match status" value="1"/>
</dbReference>